<dbReference type="Proteomes" id="UP000631114">
    <property type="component" value="Unassembled WGS sequence"/>
</dbReference>
<dbReference type="InterPro" id="IPR014025">
    <property type="entry name" value="Glutaredoxin_subgr"/>
</dbReference>
<proteinExistence type="inferred from homology"/>
<dbReference type="GO" id="GO:0015038">
    <property type="term" value="F:glutathione disulfide oxidoreductase activity"/>
    <property type="evidence" value="ECO:0007669"/>
    <property type="project" value="TreeGrafter"/>
</dbReference>
<dbReference type="InterPro" id="IPR002109">
    <property type="entry name" value="Glutaredoxin"/>
</dbReference>
<evidence type="ECO:0000313" key="5">
    <source>
        <dbReference type="Proteomes" id="UP000631114"/>
    </source>
</evidence>
<sequence>MGGVSSSGAIPKEGEHQPDMALSKAKTIVSSNPVVVFSKTYCGYCTKVKQLFLQLGASYNIVELDIESDGDEIQTALATWTGQRTVPNVFIGGDHIGGCDAVLAMHKQGKLVPRLNEVGAIAKSSAEV</sequence>
<dbReference type="GO" id="GO:0034599">
    <property type="term" value="P:cellular response to oxidative stress"/>
    <property type="evidence" value="ECO:0007669"/>
    <property type="project" value="TreeGrafter"/>
</dbReference>
<feature type="domain" description="Glutaredoxin" evidence="3">
    <location>
        <begin position="34"/>
        <end position="96"/>
    </location>
</feature>
<gene>
    <name evidence="4" type="ORF">IFM89_011634</name>
</gene>
<dbReference type="PROSITE" id="PS51354">
    <property type="entry name" value="GLUTAREDOXIN_2"/>
    <property type="match status" value="1"/>
</dbReference>
<dbReference type="NCBIfam" id="TIGR02180">
    <property type="entry name" value="GRX_euk"/>
    <property type="match status" value="1"/>
</dbReference>
<evidence type="ECO:0000256" key="2">
    <source>
        <dbReference type="ARBA" id="ARBA00023284"/>
    </source>
</evidence>
<dbReference type="PANTHER" id="PTHR45694:SF13">
    <property type="entry name" value="GLUTAREDOXIN-C1"/>
    <property type="match status" value="1"/>
</dbReference>
<dbReference type="PRINTS" id="PR00160">
    <property type="entry name" value="GLUTAREDOXIN"/>
</dbReference>
<organism evidence="4 5">
    <name type="scientific">Coptis chinensis</name>
    <dbReference type="NCBI Taxonomy" id="261450"/>
    <lineage>
        <taxon>Eukaryota</taxon>
        <taxon>Viridiplantae</taxon>
        <taxon>Streptophyta</taxon>
        <taxon>Embryophyta</taxon>
        <taxon>Tracheophyta</taxon>
        <taxon>Spermatophyta</taxon>
        <taxon>Magnoliopsida</taxon>
        <taxon>Ranunculales</taxon>
        <taxon>Ranunculaceae</taxon>
        <taxon>Coptidoideae</taxon>
        <taxon>Coptis</taxon>
    </lineage>
</organism>
<dbReference type="InterPro" id="IPR011899">
    <property type="entry name" value="Glutaredoxin_euk/vir"/>
</dbReference>
<dbReference type="Gene3D" id="3.40.30.10">
    <property type="entry name" value="Glutaredoxin"/>
    <property type="match status" value="1"/>
</dbReference>
<dbReference type="CDD" id="cd03419">
    <property type="entry name" value="GRX_GRXh_1_2_like"/>
    <property type="match status" value="1"/>
</dbReference>
<dbReference type="SUPFAM" id="SSF52833">
    <property type="entry name" value="Thioredoxin-like"/>
    <property type="match status" value="1"/>
</dbReference>
<dbReference type="InterPro" id="IPR036249">
    <property type="entry name" value="Thioredoxin-like_sf"/>
</dbReference>
<dbReference type="Pfam" id="PF00462">
    <property type="entry name" value="Glutaredoxin"/>
    <property type="match status" value="1"/>
</dbReference>
<accession>A0A835MI28</accession>
<reference evidence="4 5" key="1">
    <citation type="submission" date="2020-10" db="EMBL/GenBank/DDBJ databases">
        <title>The Coptis chinensis genome and diversification of protoberbering-type alkaloids.</title>
        <authorList>
            <person name="Wang B."/>
            <person name="Shu S."/>
            <person name="Song C."/>
            <person name="Liu Y."/>
        </authorList>
    </citation>
    <scope>NUCLEOTIDE SEQUENCE [LARGE SCALE GENOMIC DNA]</scope>
    <source>
        <strain evidence="4">HL-2020</strain>
        <tissue evidence="4">Leaf</tissue>
    </source>
</reference>
<evidence type="ECO:0000259" key="3">
    <source>
        <dbReference type="Pfam" id="PF00462"/>
    </source>
</evidence>
<comment type="caution">
    <text evidence="4">The sequence shown here is derived from an EMBL/GenBank/DDBJ whole genome shotgun (WGS) entry which is preliminary data.</text>
</comment>
<evidence type="ECO:0000256" key="1">
    <source>
        <dbReference type="ARBA" id="ARBA00007190"/>
    </source>
</evidence>
<dbReference type="PANTHER" id="PTHR45694">
    <property type="entry name" value="GLUTAREDOXIN 2"/>
    <property type="match status" value="1"/>
</dbReference>
<dbReference type="EMBL" id="JADFTS010000001">
    <property type="protein sequence ID" value="KAF9624521.1"/>
    <property type="molecule type" value="Genomic_DNA"/>
</dbReference>
<comment type="similarity">
    <text evidence="1">Belongs to the glutaredoxin family. CPYC subfamily.</text>
</comment>
<protein>
    <recommendedName>
        <fullName evidence="3">Glutaredoxin domain-containing protein</fullName>
    </recommendedName>
</protein>
<keyword evidence="2" id="KW-0676">Redox-active center</keyword>
<dbReference type="OrthoDB" id="418495at2759"/>
<keyword evidence="5" id="KW-1185">Reference proteome</keyword>
<dbReference type="GO" id="GO:0005737">
    <property type="term" value="C:cytoplasm"/>
    <property type="evidence" value="ECO:0007669"/>
    <property type="project" value="TreeGrafter"/>
</dbReference>
<name>A0A835MI28_9MAGN</name>
<evidence type="ECO:0000313" key="4">
    <source>
        <dbReference type="EMBL" id="KAF9624521.1"/>
    </source>
</evidence>
<dbReference type="AlphaFoldDB" id="A0A835MI28"/>
<dbReference type="FunFam" id="3.40.30.10:FF:000093">
    <property type="entry name" value="Glutaredoxin 2"/>
    <property type="match status" value="1"/>
</dbReference>